<name>A0ACB9NVK9_9MYRT</name>
<gene>
    <name evidence="1" type="ORF">MLD38_023903</name>
</gene>
<protein>
    <submittedName>
        <fullName evidence="1">Uncharacterized protein</fullName>
    </submittedName>
</protein>
<dbReference type="EMBL" id="CM042886">
    <property type="protein sequence ID" value="KAI4338896.1"/>
    <property type="molecule type" value="Genomic_DNA"/>
</dbReference>
<reference evidence="2" key="1">
    <citation type="journal article" date="2023" name="Front. Plant Sci.">
        <title>Chromosomal-level genome assembly of Melastoma candidum provides insights into trichome evolution.</title>
        <authorList>
            <person name="Zhong Y."/>
            <person name="Wu W."/>
            <person name="Sun C."/>
            <person name="Zou P."/>
            <person name="Liu Y."/>
            <person name="Dai S."/>
            <person name="Zhou R."/>
        </authorList>
    </citation>
    <scope>NUCLEOTIDE SEQUENCE [LARGE SCALE GENOMIC DNA]</scope>
</reference>
<accession>A0ACB9NVK9</accession>
<evidence type="ECO:0000313" key="2">
    <source>
        <dbReference type="Proteomes" id="UP001057402"/>
    </source>
</evidence>
<sequence length="178" mass="19906">MLVALEAGSLLRALVLLLFVPFMYVAYIFFSEAVAINILVFITFAALKIRDVELVCRSVLPKFYSEDVHPDTWRVFSSFRRRYIVTVSPRIMAEHFDKTFLGADKVIGTELEATKSGWATGFAASPRILVGEHKRDAIAREFGMDNLPDMGLGDSKSDDEFVSICKVTTSHSPSLVLH</sequence>
<organism evidence="1 2">
    <name type="scientific">Melastoma candidum</name>
    <dbReference type="NCBI Taxonomy" id="119954"/>
    <lineage>
        <taxon>Eukaryota</taxon>
        <taxon>Viridiplantae</taxon>
        <taxon>Streptophyta</taxon>
        <taxon>Embryophyta</taxon>
        <taxon>Tracheophyta</taxon>
        <taxon>Spermatophyta</taxon>
        <taxon>Magnoliopsida</taxon>
        <taxon>eudicotyledons</taxon>
        <taxon>Gunneridae</taxon>
        <taxon>Pentapetalae</taxon>
        <taxon>rosids</taxon>
        <taxon>malvids</taxon>
        <taxon>Myrtales</taxon>
        <taxon>Melastomataceae</taxon>
        <taxon>Melastomatoideae</taxon>
        <taxon>Melastomateae</taxon>
        <taxon>Melastoma</taxon>
    </lineage>
</organism>
<dbReference type="Proteomes" id="UP001057402">
    <property type="component" value="Chromosome 7"/>
</dbReference>
<evidence type="ECO:0000313" key="1">
    <source>
        <dbReference type="EMBL" id="KAI4338896.1"/>
    </source>
</evidence>
<comment type="caution">
    <text evidence="1">The sequence shown here is derived from an EMBL/GenBank/DDBJ whole genome shotgun (WGS) entry which is preliminary data.</text>
</comment>
<keyword evidence="2" id="KW-1185">Reference proteome</keyword>
<proteinExistence type="predicted"/>